<organism evidence="3 4">
    <name type="scientific">Reyranella humidisoli</name>
    <dbReference type="NCBI Taxonomy" id="2849149"/>
    <lineage>
        <taxon>Bacteria</taxon>
        <taxon>Pseudomonadati</taxon>
        <taxon>Pseudomonadota</taxon>
        <taxon>Alphaproteobacteria</taxon>
        <taxon>Hyphomicrobiales</taxon>
        <taxon>Reyranellaceae</taxon>
        <taxon>Reyranella</taxon>
    </lineage>
</organism>
<evidence type="ECO:0000313" key="3">
    <source>
        <dbReference type="EMBL" id="MBU8875463.1"/>
    </source>
</evidence>
<dbReference type="PIRSF" id="PIRSF000390">
    <property type="entry name" value="PLP_StrS"/>
    <property type="match status" value="1"/>
</dbReference>
<dbReference type="InterPro" id="IPR020026">
    <property type="entry name" value="PseC"/>
</dbReference>
<protein>
    <submittedName>
        <fullName evidence="3">UDP-4-amino-4, 6-dideoxy-N-acetyl-beta-L-altrosamine transaminase</fullName>
        <ecNumber evidence="3">2.6.1.92</ecNumber>
    </submittedName>
</protein>
<dbReference type="EMBL" id="JAHOPB010000001">
    <property type="protein sequence ID" value="MBU8875463.1"/>
    <property type="molecule type" value="Genomic_DNA"/>
</dbReference>
<keyword evidence="3" id="KW-0808">Transferase</keyword>
<dbReference type="Pfam" id="PF01041">
    <property type="entry name" value="DegT_DnrJ_EryC1"/>
    <property type="match status" value="1"/>
</dbReference>
<evidence type="ECO:0000256" key="1">
    <source>
        <dbReference type="ARBA" id="ARBA00037999"/>
    </source>
</evidence>
<comment type="similarity">
    <text evidence="1 2">Belongs to the DegT/DnrJ/EryC1 family.</text>
</comment>
<name>A0ABS6IQJ0_9HYPH</name>
<evidence type="ECO:0000313" key="4">
    <source>
        <dbReference type="Proteomes" id="UP000727907"/>
    </source>
</evidence>
<dbReference type="RefSeq" id="WP_216962735.1">
    <property type="nucleotide sequence ID" value="NZ_JAHOPB010000001.1"/>
</dbReference>
<dbReference type="PANTHER" id="PTHR30244">
    <property type="entry name" value="TRANSAMINASE"/>
    <property type="match status" value="1"/>
</dbReference>
<dbReference type="EC" id="2.6.1.92" evidence="3"/>
<reference evidence="3 4" key="1">
    <citation type="submission" date="2021-06" db="EMBL/GenBank/DDBJ databases">
        <authorList>
            <person name="Lee D.H."/>
        </authorList>
    </citation>
    <scope>NUCLEOTIDE SEQUENCE [LARGE SCALE GENOMIC DNA]</scope>
    <source>
        <strain evidence="3 4">MMS21-HV4-11</strain>
    </source>
</reference>
<dbReference type="Proteomes" id="UP000727907">
    <property type="component" value="Unassembled WGS sequence"/>
</dbReference>
<keyword evidence="3" id="KW-0032">Aminotransferase</keyword>
<evidence type="ECO:0000256" key="2">
    <source>
        <dbReference type="RuleBase" id="RU004508"/>
    </source>
</evidence>
<keyword evidence="4" id="KW-1185">Reference proteome</keyword>
<accession>A0ABS6IQJ0</accession>
<keyword evidence="2" id="KW-0663">Pyridoxal phosphate</keyword>
<sequence length="408" mass="44548">MTDGGSGPFLSYGRQSISDEDIEAVVAVLRGDWLTQGPTVDAFEKELATLTGATHAVACSNGTTGLHIAAAALDLQPKDAVIVPSITFLATANAVRYVGAEVVFADVNPDTALMEPQHLEDALARAKALGLRPRAVFPVHLAGHPADVRDAARAAGLMVVEDACHALGTRMRRGDGEVTVGSGSGVDMTVFSFHPVKTIATGEGGAVTTSDDELGDRLRRFRSHGMVREPQLFRNRDEAFSPDGKPNPWYYEMPDIGFNYRLTDLQSALGLSQLKRIDRFIERREEIVDLYDRSLVPLSPYIKPLSRSKASGSRVGWHLYVGLFDFERLGLGRADVMAALREKNIGSQVHYVPVHWQPYYVERYGKLDLPGAAAYYRRCLSLPLYPGLQDTDVQRVVDALAGLVKRAA</sequence>
<dbReference type="PANTHER" id="PTHR30244:SF34">
    <property type="entry name" value="DTDP-4-AMINO-4,6-DIDEOXYGALACTOSE TRANSAMINASE"/>
    <property type="match status" value="1"/>
</dbReference>
<proteinExistence type="inferred from homology"/>
<gene>
    <name evidence="3" type="primary">pseC</name>
    <name evidence="3" type="ORF">KQ910_16935</name>
</gene>
<dbReference type="CDD" id="cd00616">
    <property type="entry name" value="AHBA_syn"/>
    <property type="match status" value="1"/>
</dbReference>
<dbReference type="InterPro" id="IPR000653">
    <property type="entry name" value="DegT/StrS_aminotransferase"/>
</dbReference>
<comment type="caution">
    <text evidence="3">The sequence shown here is derived from an EMBL/GenBank/DDBJ whole genome shotgun (WGS) entry which is preliminary data.</text>
</comment>
<dbReference type="GO" id="GO:0008483">
    <property type="term" value="F:transaminase activity"/>
    <property type="evidence" value="ECO:0007669"/>
    <property type="project" value="UniProtKB-KW"/>
</dbReference>
<dbReference type="NCBIfam" id="TIGR03588">
    <property type="entry name" value="PseC"/>
    <property type="match status" value="1"/>
</dbReference>